<dbReference type="InterPro" id="IPR051011">
    <property type="entry name" value="Metal_resp_trans_reg"/>
</dbReference>
<dbReference type="PANTHER" id="PTHR43132:SF2">
    <property type="entry name" value="ARSENICAL RESISTANCE OPERON REPRESSOR ARSR-RELATED"/>
    <property type="match status" value="1"/>
</dbReference>
<evidence type="ECO:0000313" key="5">
    <source>
        <dbReference type="EMBL" id="SFE94349.1"/>
    </source>
</evidence>
<dbReference type="STRING" id="385682.SAMN05444380_12348"/>
<protein>
    <submittedName>
        <fullName evidence="5">ArsR family transcriptional regulator</fullName>
    </submittedName>
</protein>
<dbReference type="InterPro" id="IPR036390">
    <property type="entry name" value="WH_DNA-bd_sf"/>
</dbReference>
<keyword evidence="3" id="KW-0804">Transcription</keyword>
<reference evidence="5 6" key="1">
    <citation type="submission" date="2016-10" db="EMBL/GenBank/DDBJ databases">
        <authorList>
            <person name="de Groot N.N."/>
        </authorList>
    </citation>
    <scope>NUCLEOTIDE SEQUENCE [LARGE SCALE GENOMIC DNA]</scope>
    <source>
        <strain evidence="5 6">DSM 19012</strain>
    </source>
</reference>
<dbReference type="InParanoid" id="A0A1I2ENG3"/>
<gene>
    <name evidence="5" type="ORF">SAMN05444380_12348</name>
</gene>
<dbReference type="InterPro" id="IPR001845">
    <property type="entry name" value="HTH_ArsR_DNA-bd_dom"/>
</dbReference>
<dbReference type="RefSeq" id="WP_010526857.1">
    <property type="nucleotide sequence ID" value="NZ_AFSL01000020.1"/>
</dbReference>
<dbReference type="EMBL" id="FONA01000023">
    <property type="protein sequence ID" value="SFE94349.1"/>
    <property type="molecule type" value="Genomic_DNA"/>
</dbReference>
<evidence type="ECO:0000259" key="4">
    <source>
        <dbReference type="PROSITE" id="PS50987"/>
    </source>
</evidence>
<evidence type="ECO:0000256" key="1">
    <source>
        <dbReference type="ARBA" id="ARBA00023015"/>
    </source>
</evidence>
<dbReference type="Proteomes" id="UP000181976">
    <property type="component" value="Unassembled WGS sequence"/>
</dbReference>
<dbReference type="SMART" id="SM00418">
    <property type="entry name" value="HTH_ARSR"/>
    <property type="match status" value="1"/>
</dbReference>
<dbReference type="PANTHER" id="PTHR43132">
    <property type="entry name" value="ARSENICAL RESISTANCE OPERON REPRESSOR ARSR-RELATED"/>
    <property type="match status" value="1"/>
</dbReference>
<dbReference type="InterPro" id="IPR036388">
    <property type="entry name" value="WH-like_DNA-bd_sf"/>
</dbReference>
<dbReference type="Pfam" id="PF12840">
    <property type="entry name" value="HTH_20"/>
    <property type="match status" value="1"/>
</dbReference>
<proteinExistence type="predicted"/>
<dbReference type="NCBIfam" id="NF033788">
    <property type="entry name" value="HTH_metalloreg"/>
    <property type="match status" value="1"/>
</dbReference>
<keyword evidence="6" id="KW-1185">Reference proteome</keyword>
<feature type="domain" description="HTH arsR-type" evidence="4">
    <location>
        <begin position="1"/>
        <end position="94"/>
    </location>
</feature>
<keyword evidence="2" id="KW-0238">DNA-binding</keyword>
<dbReference type="CDD" id="cd00090">
    <property type="entry name" value="HTH_ARSR"/>
    <property type="match status" value="1"/>
</dbReference>
<evidence type="ECO:0000256" key="3">
    <source>
        <dbReference type="ARBA" id="ARBA00023163"/>
    </source>
</evidence>
<dbReference type="SUPFAM" id="SSF46785">
    <property type="entry name" value="Winged helix' DNA-binding domain"/>
    <property type="match status" value="1"/>
</dbReference>
<dbReference type="eggNOG" id="COG0640">
    <property type="taxonomic scope" value="Bacteria"/>
</dbReference>
<dbReference type="AlphaFoldDB" id="A0A1I2ENG3"/>
<dbReference type="Gene3D" id="1.10.10.10">
    <property type="entry name" value="Winged helix-like DNA-binding domain superfamily/Winged helix DNA-binding domain"/>
    <property type="match status" value="1"/>
</dbReference>
<dbReference type="InterPro" id="IPR011991">
    <property type="entry name" value="ArsR-like_HTH"/>
</dbReference>
<dbReference type="PRINTS" id="PR00778">
    <property type="entry name" value="HTHARSR"/>
</dbReference>
<accession>A0A1I2ENG3</accession>
<keyword evidence="1" id="KW-0805">Transcription regulation</keyword>
<sequence length="115" mass="13581">MDDYIKIFKALSDMTRLKIVWLLTNIDEKICVSEIVEVLGERQYNVSRHLKILKDAGMIREVKEGKWVYYYLLPINDKFGHFIQSAISVIPESAMSQEKAKCERLLDQRKHYDTK</sequence>
<dbReference type="GO" id="GO:0003700">
    <property type="term" value="F:DNA-binding transcription factor activity"/>
    <property type="evidence" value="ECO:0007669"/>
    <property type="project" value="InterPro"/>
</dbReference>
<dbReference type="FunCoup" id="A0A1I2ENG3">
    <property type="interactions" value="205"/>
</dbReference>
<dbReference type="GO" id="GO:0003677">
    <property type="term" value="F:DNA binding"/>
    <property type="evidence" value="ECO:0007669"/>
    <property type="project" value="UniProtKB-KW"/>
</dbReference>
<name>A0A1I2ENG3_9BACT</name>
<organism evidence="5 6">
    <name type="scientific">Thermophagus xiamenensis</name>
    <dbReference type="NCBI Taxonomy" id="385682"/>
    <lineage>
        <taxon>Bacteria</taxon>
        <taxon>Pseudomonadati</taxon>
        <taxon>Bacteroidota</taxon>
        <taxon>Bacteroidia</taxon>
        <taxon>Marinilabiliales</taxon>
        <taxon>Marinilabiliaceae</taxon>
        <taxon>Thermophagus</taxon>
    </lineage>
</organism>
<dbReference type="PROSITE" id="PS50987">
    <property type="entry name" value="HTH_ARSR_2"/>
    <property type="match status" value="1"/>
</dbReference>
<evidence type="ECO:0000256" key="2">
    <source>
        <dbReference type="ARBA" id="ARBA00023125"/>
    </source>
</evidence>
<evidence type="ECO:0000313" key="6">
    <source>
        <dbReference type="Proteomes" id="UP000181976"/>
    </source>
</evidence>
<dbReference type="OrthoDB" id="9790747at2"/>